<name>A0A8S5NBM5_9CAUD</name>
<evidence type="ECO:0000313" key="1">
    <source>
        <dbReference type="EMBL" id="DAD91475.1"/>
    </source>
</evidence>
<reference evidence="1" key="1">
    <citation type="journal article" date="2021" name="Proc. Natl. Acad. Sci. U.S.A.">
        <title>A Catalog of Tens of Thousands of Viruses from Human Metagenomes Reveals Hidden Associations with Chronic Diseases.</title>
        <authorList>
            <person name="Tisza M.J."/>
            <person name="Buck C.B."/>
        </authorList>
    </citation>
    <scope>NUCLEOTIDE SEQUENCE</scope>
    <source>
        <strain evidence="1">CtUX613</strain>
    </source>
</reference>
<sequence length="45" mass="5530">MGRVWGSGWEVMRDMETDERGIWREKRRRAFGKRFPRRGVFFALL</sequence>
<accession>A0A8S5NBM5</accession>
<proteinExistence type="predicted"/>
<dbReference type="EMBL" id="BK015114">
    <property type="protein sequence ID" value="DAD91475.1"/>
    <property type="molecule type" value="Genomic_DNA"/>
</dbReference>
<organism evidence="1">
    <name type="scientific">Myoviridae sp. ctUX613</name>
    <dbReference type="NCBI Taxonomy" id="2826660"/>
    <lineage>
        <taxon>Viruses</taxon>
        <taxon>Duplodnaviria</taxon>
        <taxon>Heunggongvirae</taxon>
        <taxon>Uroviricota</taxon>
        <taxon>Caudoviricetes</taxon>
    </lineage>
</organism>
<protein>
    <submittedName>
        <fullName evidence="1">Uncharacterized protein</fullName>
    </submittedName>
</protein>